<keyword evidence="8" id="KW-1185">Reference proteome</keyword>
<protein>
    <submittedName>
        <fullName evidence="7">Amino acid permease</fullName>
    </submittedName>
</protein>
<evidence type="ECO:0000256" key="6">
    <source>
        <dbReference type="SAM" id="Phobius"/>
    </source>
</evidence>
<dbReference type="PIRSF" id="PIRSF006060">
    <property type="entry name" value="AA_transporter"/>
    <property type="match status" value="1"/>
</dbReference>
<feature type="transmembrane region" description="Helical" evidence="6">
    <location>
        <begin position="278"/>
        <end position="304"/>
    </location>
</feature>
<feature type="transmembrane region" description="Helical" evidence="6">
    <location>
        <begin position="418"/>
        <end position="435"/>
    </location>
</feature>
<dbReference type="Pfam" id="PF13520">
    <property type="entry name" value="AA_permease_2"/>
    <property type="match status" value="1"/>
</dbReference>
<comment type="subcellular location">
    <subcellularLocation>
        <location evidence="1">Cell membrane</location>
        <topology evidence="1">Multi-pass membrane protein</topology>
    </subcellularLocation>
</comment>
<evidence type="ECO:0000256" key="4">
    <source>
        <dbReference type="ARBA" id="ARBA00022989"/>
    </source>
</evidence>
<evidence type="ECO:0000256" key="2">
    <source>
        <dbReference type="ARBA" id="ARBA00022475"/>
    </source>
</evidence>
<evidence type="ECO:0000256" key="1">
    <source>
        <dbReference type="ARBA" id="ARBA00004651"/>
    </source>
</evidence>
<feature type="transmembrane region" description="Helical" evidence="6">
    <location>
        <begin position="48"/>
        <end position="68"/>
    </location>
</feature>
<evidence type="ECO:0000313" key="7">
    <source>
        <dbReference type="EMBL" id="MBC2396992.1"/>
    </source>
</evidence>
<evidence type="ECO:0000256" key="3">
    <source>
        <dbReference type="ARBA" id="ARBA00022692"/>
    </source>
</evidence>
<dbReference type="GO" id="GO:0005886">
    <property type="term" value="C:plasma membrane"/>
    <property type="evidence" value="ECO:0007669"/>
    <property type="project" value="UniProtKB-SubCell"/>
</dbReference>
<feature type="transmembrane region" description="Helical" evidence="6">
    <location>
        <begin position="351"/>
        <end position="372"/>
    </location>
</feature>
<reference evidence="7 8" key="1">
    <citation type="submission" date="2020-04" db="EMBL/GenBank/DDBJ databases">
        <title>Genomic insights into acetone-butanol-ethanol (ABE) fermentation by sequencing solventogenic clostridia strains.</title>
        <authorList>
            <person name="Brown S."/>
        </authorList>
    </citation>
    <scope>NUCLEOTIDE SEQUENCE [LARGE SCALE GENOMIC DNA]</scope>
    <source>
        <strain evidence="7 8">DJ011</strain>
    </source>
</reference>
<feature type="transmembrane region" description="Helical" evidence="6">
    <location>
        <begin position="154"/>
        <end position="174"/>
    </location>
</feature>
<evidence type="ECO:0000313" key="8">
    <source>
        <dbReference type="Proteomes" id="UP000563151"/>
    </source>
</evidence>
<dbReference type="InterPro" id="IPR050367">
    <property type="entry name" value="APC_superfamily"/>
</dbReference>
<dbReference type="GO" id="GO:0022857">
    <property type="term" value="F:transmembrane transporter activity"/>
    <property type="evidence" value="ECO:0007669"/>
    <property type="project" value="InterPro"/>
</dbReference>
<feature type="transmembrane region" description="Helical" evidence="6">
    <location>
        <begin position="230"/>
        <end position="254"/>
    </location>
</feature>
<dbReference type="Proteomes" id="UP000563151">
    <property type="component" value="Unassembled WGS sequence"/>
</dbReference>
<feature type="transmembrane region" description="Helical" evidence="6">
    <location>
        <begin position="325"/>
        <end position="345"/>
    </location>
</feature>
<feature type="transmembrane region" description="Helical" evidence="6">
    <location>
        <begin position="129"/>
        <end position="147"/>
    </location>
</feature>
<dbReference type="InterPro" id="IPR002293">
    <property type="entry name" value="AA/rel_permease1"/>
</dbReference>
<feature type="transmembrane region" description="Helical" evidence="6">
    <location>
        <begin position="194"/>
        <end position="218"/>
    </location>
</feature>
<accession>A0A923E5S3</accession>
<comment type="caution">
    <text evidence="7">The sequence shown here is derived from an EMBL/GenBank/DDBJ whole genome shotgun (WGS) entry which is preliminary data.</text>
</comment>
<keyword evidence="3 6" id="KW-0812">Transmembrane</keyword>
<keyword evidence="2" id="KW-1003">Cell membrane</keyword>
<sequence>MKEKEEVHLKKGLGLISTTAIVTGNVMGSGIFLLVASLSQECSPGSAMIGWIISGLGAIFMGLSFANLGAKIPKTGGPYEYVKQAFGDFVGFTNAWLFWNSYWIAIIASLVSATAYVAAFIPFLNENRLAAFLFTSAVLWIFTYINIKGIEEAAVFQTILTTAVIILSIVFVFVTAPKFDIKNITPLFSEKKGLGSVSVAVSITLWAFSGFEAAAVSAGEVKNAKRNVKLATILGIGISIILYLTLSFSTMGAIDSKDLAKVDGNYVEILAPYFGNKFAYIVIITELISIFGTAFATILTTARMSYAAAKDNMFPKIFQGVNHKYQTPSSSLIIAAVLGNILLAMNYTKSLSQLFTFMILLSNLSCLPIYACTSLSDIKLWRKENKKYTKFQLIKYSIIPILGFIYALWAIYGSGLESIIYCLVLMGAGVPLYFYQKRKNISVIDNKDIYIDLLE</sequence>
<feature type="transmembrane region" description="Helical" evidence="6">
    <location>
        <begin position="12"/>
        <end position="36"/>
    </location>
</feature>
<feature type="transmembrane region" description="Helical" evidence="6">
    <location>
        <begin position="102"/>
        <end position="123"/>
    </location>
</feature>
<dbReference type="AlphaFoldDB" id="A0A923E5S3"/>
<name>A0A923E5S3_CLOTT</name>
<gene>
    <name evidence="7" type="ORF">HGG79_04245</name>
</gene>
<dbReference type="PANTHER" id="PTHR42770">
    <property type="entry name" value="AMINO ACID TRANSPORTER-RELATED"/>
    <property type="match status" value="1"/>
</dbReference>
<organism evidence="7 8">
    <name type="scientific">Clostridium tetanomorphum</name>
    <dbReference type="NCBI Taxonomy" id="1553"/>
    <lineage>
        <taxon>Bacteria</taxon>
        <taxon>Bacillati</taxon>
        <taxon>Bacillota</taxon>
        <taxon>Clostridia</taxon>
        <taxon>Eubacteriales</taxon>
        <taxon>Clostridiaceae</taxon>
        <taxon>Clostridium</taxon>
    </lineage>
</organism>
<evidence type="ECO:0000256" key="5">
    <source>
        <dbReference type="ARBA" id="ARBA00023136"/>
    </source>
</evidence>
<dbReference type="EMBL" id="JAAZWO010000004">
    <property type="protein sequence ID" value="MBC2396992.1"/>
    <property type="molecule type" value="Genomic_DNA"/>
</dbReference>
<proteinExistence type="predicted"/>
<feature type="transmembrane region" description="Helical" evidence="6">
    <location>
        <begin position="393"/>
        <end position="412"/>
    </location>
</feature>
<dbReference type="Gene3D" id="1.20.1740.10">
    <property type="entry name" value="Amino acid/polyamine transporter I"/>
    <property type="match status" value="1"/>
</dbReference>
<keyword evidence="4 6" id="KW-1133">Transmembrane helix</keyword>
<dbReference type="PANTHER" id="PTHR42770:SF18">
    <property type="entry name" value="ARGININE_AGMATINE ANTIPORTER"/>
    <property type="match status" value="1"/>
</dbReference>
<keyword evidence="5 6" id="KW-0472">Membrane</keyword>
<dbReference type="RefSeq" id="WP_035147737.1">
    <property type="nucleotide sequence ID" value="NZ_JAAZWO010000004.1"/>
</dbReference>